<dbReference type="Pfam" id="PF14223">
    <property type="entry name" value="Retrotran_gag_2"/>
    <property type="match status" value="1"/>
</dbReference>
<dbReference type="InterPro" id="IPR043502">
    <property type="entry name" value="DNA/RNA_pol_sf"/>
</dbReference>
<dbReference type="Gene3D" id="3.30.420.10">
    <property type="entry name" value="Ribonuclease H-like superfamily/Ribonuclease H"/>
    <property type="match status" value="2"/>
</dbReference>
<dbReference type="InterPro" id="IPR054722">
    <property type="entry name" value="PolX-like_BBD"/>
</dbReference>
<evidence type="ECO:0000256" key="1">
    <source>
        <dbReference type="ARBA" id="ARBA00022750"/>
    </source>
</evidence>
<dbReference type="PANTHER" id="PTHR37984:SF5">
    <property type="entry name" value="PROTEIN NYNRIN-LIKE"/>
    <property type="match status" value="1"/>
</dbReference>
<name>A0A6L2JU48_TANCI</name>
<dbReference type="InterPro" id="IPR041588">
    <property type="entry name" value="Integrase_H2C2"/>
</dbReference>
<feature type="region of interest" description="Disordered" evidence="3">
    <location>
        <begin position="1678"/>
        <end position="1745"/>
    </location>
</feature>
<dbReference type="InterPro" id="IPR012337">
    <property type="entry name" value="RNaseH-like_sf"/>
</dbReference>
<keyword evidence="5" id="KW-0695">RNA-directed DNA polymerase</keyword>
<dbReference type="GO" id="GO:0015074">
    <property type="term" value="P:DNA integration"/>
    <property type="evidence" value="ECO:0007669"/>
    <property type="project" value="InterPro"/>
</dbReference>
<dbReference type="Pfam" id="PF17921">
    <property type="entry name" value="Integrase_H2C2"/>
    <property type="match status" value="1"/>
</dbReference>
<dbReference type="InterPro" id="IPR043128">
    <property type="entry name" value="Rev_trsase/Diguanyl_cyclase"/>
</dbReference>
<dbReference type="Pfam" id="PF22936">
    <property type="entry name" value="Pol_BBD"/>
    <property type="match status" value="1"/>
</dbReference>
<dbReference type="InterPro" id="IPR036397">
    <property type="entry name" value="RNaseH_sf"/>
</dbReference>
<evidence type="ECO:0000256" key="2">
    <source>
        <dbReference type="SAM" id="Coils"/>
    </source>
</evidence>
<evidence type="ECO:0000256" key="3">
    <source>
        <dbReference type="SAM" id="MobiDB-lite"/>
    </source>
</evidence>
<dbReference type="GO" id="GO:0003964">
    <property type="term" value="F:RNA-directed DNA polymerase activity"/>
    <property type="evidence" value="ECO:0007669"/>
    <property type="project" value="UniProtKB-KW"/>
</dbReference>
<proteinExistence type="predicted"/>
<dbReference type="InterPro" id="IPR000477">
    <property type="entry name" value="RT_dom"/>
</dbReference>
<dbReference type="PANTHER" id="PTHR37984">
    <property type="entry name" value="PROTEIN CBG26694"/>
    <property type="match status" value="1"/>
</dbReference>
<dbReference type="Pfam" id="PF03732">
    <property type="entry name" value="Retrotrans_gag"/>
    <property type="match status" value="1"/>
</dbReference>
<feature type="domain" description="Integrase catalytic" evidence="4">
    <location>
        <begin position="3162"/>
        <end position="3350"/>
    </location>
</feature>
<feature type="region of interest" description="Disordered" evidence="3">
    <location>
        <begin position="718"/>
        <end position="771"/>
    </location>
</feature>
<dbReference type="PROSITE" id="PS50994">
    <property type="entry name" value="INTEGRASE"/>
    <property type="match status" value="2"/>
</dbReference>
<sequence>MRIEQYFLKTDYDLCKIILNGYSPSPTRFIEGVGTSYPPTTIEERLAKKNELKARAGSENRPPMLNKENYVPWSSRLLRYAKSRPNGNLIHNSVINGPYVRRMIPEPGDTNREVPVNETFHVQTDDELTEKELKHIEADDQAIQTILLGLPEDIYAAVDSCETAQEIWLRVQQMMKGSDNGIQEKKSKLFNEWERFTSNDGELIKSYYHHFLKLMNDLKRNKHFLEKIATDLDEIEEVNANCILMANLQQASTPGTQADKAPVYDSDGSAEVHNYKNCYDNEIFNMFTQEEQYTDLLEPIPESHQVPQNDNNVIYEVTSVEQSGETVEQHHANVEETRVLYDSLYHILATEFEKVNTVNRKLKDTNADLTTELARFKNQEKSFEISQEKYDKLERYLNKQNSKEKSTVSFLLEEKKKLKSDFKIREDDLLDKQIQLEKRIKELDNILVKTGQSIQTIHMLSPKPDSFYHTEHNMALGYQNPFYLEQAQQKQQSLYDGKVLFEKHDPPIVHDSEETLQLAQEEFSDDTTPSVARKFLNEVKSTIVTLQRVVKYRMTLETYNWSSSAHQELYKIVKDEIFPIVNQVDAIVQNFEIQFLKEAAKFVGDFKSLTKEADESLAKHKELELEIERLLRAIVSQDIMFVVQNNSVCETSNLQTELERTKERFENCIIKKENEYAKLWNDWINPFKTSREEKHVPNTVRASVRILSITVSQPPVFTKKDVNSDSNGLSSTGTDNTKTRRPQPRSNTKNDRVPSVSKSSCNKNKRVEVEEHHRNLLLSKNKKHMSSACKNVKFAAQNVKSKVVCAMCKQCLISVNHDVCLLNCVNGKTSRGKKQKANVSINEKQKKQQPKVKKTKKVGFIERLATPKLSKPRFFLRWSPTGRLFDLKGKIITSSESESQSVCSNGDNACTSNPMEPIIKRNDHVAAILDFGYLQWGNILITRVYFVEGLEHLYPSYEQGKSKRASHPPKPVPNSRQMLHLLHMDLCGPMRIASINGKRYVLEIVDDYSRYTWVQFLRSKDEAPEVIKTFLNRITILLQSPVIIIRNDNGTKFKNQVLKEYFDSVGISHQVSSVRTPQQNRVVERRNWTLVEASRTMLIFSRAPLFLWAEAIATACFTQNCSIIHRRFNKTPCELINGRKSDISFLHVFGALSYPKNDREDIEKLGAKGDIGFFIGYSADSLSKSRLQSMTSGQISSGLDLTYALSTITTQQPTEGELDLLFKAMYDYYIGGQLSATLRTDLAAQAHQIFKNKNDEENTVIRNKSRLVVRGYRQEEGLDFKESFALVARREAIEIFLAYAAHKSFIVFQMDVKTAFLHGTLKEDVYVCQPKGFIDTDHPSHVYKLKKALYRLKQALRAWYDELSMFLLQNQFFKGTIDPMLFIRRFDNDILVDLGFKLTGFSDANYAGCKDIFKSTSGGAQFLGEKLNNLKIYEAEVIGSSSTTQNTQTIAFVSFNNTDSTNKAVNTAHDVFAVNSKTNASNLPNVNCLSDAVIYTFFANGNVDYESQKIPIENRKESRNAGLLCIKITGIRRHPEGLCQLKMDQPILHLWLILLQALQVFQTQTLRDKAITELRNKFEKAKKERDNLRLTLEKFQYSSKNLSRLLDSKQSDMSKTGLGYDSQGFDRNFMPLKPNLVFADEHVVSESVTSLPDITKSKVKTSETKLKNVSAPIIEDWVSDSEDENETKTESKQIKPSFAKEKFVKSTQHVKSPKKSIKQEESNKKTKYPRKTSQNPRGNQRNWNNLMTPRLEDNFEFKNKSVMNVDQGIFNSGCFKHMIGNKSFLIDYQEFDGRFVAFGGSPKGGKIYGKGKIRTEKLDFKDVYFVKELKFNLFSVSQMCDKKNSVLFTETECLVLSPNFKLLDENQFLLKVLRQNNISPYIDFMKPFGCPVTILNTLDHLGKFEGKANEGFLVGYSVNSKAFRSSDDKDADEVPGKGDEGVIKGSGIYYQERTDSSTQYVNTTRLSINTVNTNINTSSLNINNVGSSEPSMPTLEETDIFDDVYDDREVGSEADTNNLKLSTVVSPIPIIRVHKDHPKELIIGDLNLATQTRRMINFSKENDMTASTPMEPNKALIKDAEAEDVDVHLYRSMIGLLMYLIASMPGIIFAVCAYATFQVTPKTSHLHSMLLLLAAVDRRSNRMRIPNIVKPEIRTIVEIIPMADRTMEELLQAPTEGNFKRMTATLKYKDVSNDAIKLMLFPYSLEDRARIWYEKEPPNLILTWDDLVNKFVNQFFPPSKTTQLKNEISRFTQRFEETFSEAWDRFEELLRACPHHEFLELTQIDTFYNGLTEQDQDSLNATAGGNLLNKTTREALQIIENKSKVRYSRSKSNVSRVNTNSRDVVSKTDDRIDKLADQISNLVEIINKQVIAPAKAIEKTCVTYRGAHAYYECIATNSNPSSACAATGSYNQVSPPNRASHQIPPPGFAPVQNNPNSFFQNQPSTLGTLLSNTVPNPKGEMKVVETRSGLAYEGQSIPIESPLEKVDEQNTEEILDKVHSNSSGSTAQVQPPVVPILILKPNFLRTRSKPIIPYPSSFADALLLMPKFASTIKNLLANKDKLFELAKVPLNENCSAMLLKKLPEKLRDPMVDFKADPRVPLILGRSFLRTGHALIDVYGEEITLRVNDESVTFNLNQTLRYSLTYDDTSVNRVDVIDIACDDFVQDVLDFQYNPKSSSPTLVSGDLISESDASKVPIVKSSSPTLTSFGESDFFLEEIEDFLNDDSIPTGIKNSFYDPEGDILFLEKNLNEDLFPLPPMDLKVAEESKEKSFVEEPPELELKELSSRLEYAFLEDSNKLPDDYKPAVQSQRRVNPKIHDVIKKEVIKLLDAGMVYPIFDSPWVSPIHCVPKKGGMTIVANENNELIPTRLVTGWRVCIDYRKLNDATRKDHFPLPFMDQMLERLVGNKFYCFLDGFSGYFQIPINPQDQEKTTFTCPYGTFAYRRMPFGLCNAPGHKISKSGIEVDRAKVDAIAKLPHPTTVKGVRSFLGHVGFYRRFIQNFSKIARPMTHLLEKKTHFVFSKECIEAFNTLKKKLTEAPILVVLDWNLPFELKCDDTKPRFLRWVLLLQELDIIILDKKGSENLAADHLSRLENPHQDVLENKDINENFPLETLGSLTSHNTPWFADIANFHAGNFIKKGLTSQQKKKFFKDKAFEILKACHEGPSKGHHGANLIAKKVFDADFFWPSIYRDALEIIKTCDICQRQGKISQIDEMPQNSIQVEAKALPTNDAKVVVKFLKSLFSRFGIPRAIISDRGTHFCNDQFTRVMIKYGVTHRLATGYHPQTSGQVEVSNYGLKQILERTMGENRTSWFDKLDDALWAFRLALQLSSQDFLWEAKNPLVWPFTITRVFPYGTIELSQPNGPNFKVNGHHVKHYFGGDVPSNVASDLHTFPMDN</sequence>
<dbReference type="SUPFAM" id="SSF56672">
    <property type="entry name" value="DNA/RNA polymerases"/>
    <property type="match status" value="1"/>
</dbReference>
<dbReference type="CDD" id="cd01647">
    <property type="entry name" value="RT_LTR"/>
    <property type="match status" value="1"/>
</dbReference>
<keyword evidence="2" id="KW-0175">Coiled coil</keyword>
<feature type="compositionally biased region" description="Basic and acidic residues" evidence="3">
    <location>
        <begin position="1686"/>
        <end position="1704"/>
    </location>
</feature>
<dbReference type="SUPFAM" id="SSF53098">
    <property type="entry name" value="Ribonuclease H-like"/>
    <property type="match status" value="2"/>
</dbReference>
<keyword evidence="5" id="KW-0808">Transferase</keyword>
<accession>A0A6L2JU48</accession>
<dbReference type="GO" id="GO:0004190">
    <property type="term" value="F:aspartic-type endopeptidase activity"/>
    <property type="evidence" value="ECO:0007669"/>
    <property type="project" value="UniProtKB-KW"/>
</dbReference>
<evidence type="ECO:0000259" key="4">
    <source>
        <dbReference type="PROSITE" id="PS50994"/>
    </source>
</evidence>
<dbReference type="InterPro" id="IPR050951">
    <property type="entry name" value="Retrovirus_Pol_polyprotein"/>
</dbReference>
<dbReference type="Gene3D" id="3.10.10.10">
    <property type="entry name" value="HIV Type 1 Reverse Transcriptase, subunit A, domain 1"/>
    <property type="match status" value="1"/>
</dbReference>
<evidence type="ECO:0000313" key="5">
    <source>
        <dbReference type="EMBL" id="GEU40077.1"/>
    </source>
</evidence>
<organism evidence="5">
    <name type="scientific">Tanacetum cinerariifolium</name>
    <name type="common">Dalmatian daisy</name>
    <name type="synonym">Chrysanthemum cinerariifolium</name>
    <dbReference type="NCBI Taxonomy" id="118510"/>
    <lineage>
        <taxon>Eukaryota</taxon>
        <taxon>Viridiplantae</taxon>
        <taxon>Streptophyta</taxon>
        <taxon>Embryophyta</taxon>
        <taxon>Tracheophyta</taxon>
        <taxon>Spermatophyta</taxon>
        <taxon>Magnoliopsida</taxon>
        <taxon>eudicotyledons</taxon>
        <taxon>Gunneridae</taxon>
        <taxon>Pentapetalae</taxon>
        <taxon>asterids</taxon>
        <taxon>campanulids</taxon>
        <taxon>Asterales</taxon>
        <taxon>Asteraceae</taxon>
        <taxon>Asteroideae</taxon>
        <taxon>Anthemideae</taxon>
        <taxon>Anthemidinae</taxon>
        <taxon>Tanacetum</taxon>
    </lineage>
</organism>
<reference evidence="5" key="1">
    <citation type="journal article" date="2019" name="Sci. Rep.">
        <title>Draft genome of Tanacetum cinerariifolium, the natural source of mosquito coil.</title>
        <authorList>
            <person name="Yamashiro T."/>
            <person name="Shiraishi A."/>
            <person name="Satake H."/>
            <person name="Nakayama K."/>
        </authorList>
    </citation>
    <scope>NUCLEOTIDE SEQUENCE</scope>
</reference>
<dbReference type="Pfam" id="PF07727">
    <property type="entry name" value="RVT_2"/>
    <property type="match status" value="1"/>
</dbReference>
<dbReference type="Gene3D" id="1.10.340.70">
    <property type="match status" value="1"/>
</dbReference>
<keyword evidence="1" id="KW-0064">Aspartyl protease</keyword>
<feature type="coiled-coil region" evidence="2">
    <location>
        <begin position="606"/>
        <end position="633"/>
    </location>
</feature>
<feature type="compositionally biased region" description="Polar residues" evidence="3">
    <location>
        <begin position="1731"/>
        <end position="1745"/>
    </location>
</feature>
<dbReference type="EMBL" id="BKCJ010001256">
    <property type="protein sequence ID" value="GEU40077.1"/>
    <property type="molecule type" value="Genomic_DNA"/>
</dbReference>
<dbReference type="Pfam" id="PF00665">
    <property type="entry name" value="rve"/>
    <property type="match status" value="1"/>
</dbReference>
<feature type="compositionally biased region" description="Polar residues" evidence="3">
    <location>
        <begin position="724"/>
        <end position="736"/>
    </location>
</feature>
<keyword evidence="5" id="KW-0548">Nucleotidyltransferase</keyword>
<keyword evidence="1" id="KW-0378">Hydrolase</keyword>
<dbReference type="Pfam" id="PF00078">
    <property type="entry name" value="RVT_1"/>
    <property type="match status" value="1"/>
</dbReference>
<gene>
    <name evidence="5" type="ORF">Tci_012055</name>
</gene>
<feature type="domain" description="Integrase catalytic" evidence="4">
    <location>
        <begin position="967"/>
        <end position="1140"/>
    </location>
</feature>
<dbReference type="InterPro" id="IPR005162">
    <property type="entry name" value="Retrotrans_gag_dom"/>
</dbReference>
<dbReference type="InterPro" id="IPR001584">
    <property type="entry name" value="Integrase_cat-core"/>
</dbReference>
<dbReference type="Gene3D" id="3.30.70.270">
    <property type="match status" value="2"/>
</dbReference>
<protein>
    <submittedName>
        <fullName evidence="5">Reverse transcriptase domain-containing protein</fullName>
    </submittedName>
</protein>
<comment type="caution">
    <text evidence="5">The sequence shown here is derived from an EMBL/GenBank/DDBJ whole genome shotgun (WGS) entry which is preliminary data.</text>
</comment>
<dbReference type="FunFam" id="3.30.70.270:FF:000026">
    <property type="entry name" value="Transposon Ty3-G Gag-Pol polyprotein"/>
    <property type="match status" value="1"/>
</dbReference>
<dbReference type="InterPro" id="IPR013103">
    <property type="entry name" value="RVT_2"/>
</dbReference>
<keyword evidence="1" id="KW-0645">Protease</keyword>
<dbReference type="GO" id="GO:0003676">
    <property type="term" value="F:nucleic acid binding"/>
    <property type="evidence" value="ECO:0007669"/>
    <property type="project" value="InterPro"/>
</dbReference>